<accession>A0ABT9RWK9</accession>
<evidence type="ECO:0000256" key="2">
    <source>
        <dbReference type="SAM" id="SignalP"/>
    </source>
</evidence>
<evidence type="ECO:0000259" key="3">
    <source>
        <dbReference type="Pfam" id="PF19843"/>
    </source>
</evidence>
<keyword evidence="2" id="KW-0732">Signal</keyword>
<name>A0ABT9RWK9_9MICC</name>
<feature type="chain" id="PRO_5047059854" description="DUF6318 domain-containing protein" evidence="2">
    <location>
        <begin position="42"/>
        <end position="225"/>
    </location>
</feature>
<organism evidence="4 5">
    <name type="scientific">Pseudarthrobacter enclensis</name>
    <dbReference type="NCBI Taxonomy" id="993070"/>
    <lineage>
        <taxon>Bacteria</taxon>
        <taxon>Bacillati</taxon>
        <taxon>Actinomycetota</taxon>
        <taxon>Actinomycetes</taxon>
        <taxon>Micrococcales</taxon>
        <taxon>Micrococcaceae</taxon>
        <taxon>Pseudarthrobacter</taxon>
    </lineage>
</organism>
<dbReference type="RefSeq" id="WP_373460908.1">
    <property type="nucleotide sequence ID" value="NZ_JAUSRE010000018.1"/>
</dbReference>
<dbReference type="Pfam" id="PF19843">
    <property type="entry name" value="DUF6318"/>
    <property type="match status" value="1"/>
</dbReference>
<evidence type="ECO:0000313" key="5">
    <source>
        <dbReference type="Proteomes" id="UP001226577"/>
    </source>
</evidence>
<reference evidence="4 5" key="1">
    <citation type="submission" date="2023-07" db="EMBL/GenBank/DDBJ databases">
        <title>Sorghum-associated microbial communities from plants grown in Nebraska, USA.</title>
        <authorList>
            <person name="Schachtman D."/>
        </authorList>
    </citation>
    <scope>NUCLEOTIDE SEQUENCE [LARGE SCALE GENOMIC DNA]</scope>
    <source>
        <strain evidence="4 5">CC222</strain>
    </source>
</reference>
<keyword evidence="5" id="KW-1185">Reference proteome</keyword>
<protein>
    <recommendedName>
        <fullName evidence="3">DUF6318 domain-containing protein</fullName>
    </recommendedName>
</protein>
<dbReference type="EMBL" id="JAUSRE010000018">
    <property type="protein sequence ID" value="MDP9889625.1"/>
    <property type="molecule type" value="Genomic_DNA"/>
</dbReference>
<evidence type="ECO:0000256" key="1">
    <source>
        <dbReference type="SAM" id="MobiDB-lite"/>
    </source>
</evidence>
<evidence type="ECO:0000313" key="4">
    <source>
        <dbReference type="EMBL" id="MDP9889625.1"/>
    </source>
</evidence>
<gene>
    <name evidence="4" type="ORF">J2X98_003236</name>
</gene>
<sequence length="225" mass="23078">MTLQNFLTSLAVPTGAFRSGAGALFVAAALGLTGCSGGAPADPGSASPPTTDGATSTPSATPTPTPSAVYKPADASGPAQNVPVPVLPEVAKTETKEGAEAFTKYWFSVLSYAYETGDAALFESIAPSPSDACQKVSKVIKDWHSEGRWLVGGKLSTPVANTTFTKGPKGTYQVAAQVHQDPLSYMRADGTVARTDPQAPDQGNLLILSFSEGKWSAVELGSIVG</sequence>
<proteinExistence type="predicted"/>
<comment type="caution">
    <text evidence="4">The sequence shown here is derived from an EMBL/GenBank/DDBJ whole genome shotgun (WGS) entry which is preliminary data.</text>
</comment>
<feature type="domain" description="DUF6318" evidence="3">
    <location>
        <begin position="69"/>
        <end position="219"/>
    </location>
</feature>
<feature type="compositionally biased region" description="Low complexity" evidence="1">
    <location>
        <begin position="39"/>
        <end position="68"/>
    </location>
</feature>
<dbReference type="Proteomes" id="UP001226577">
    <property type="component" value="Unassembled WGS sequence"/>
</dbReference>
<feature type="signal peptide" evidence="2">
    <location>
        <begin position="1"/>
        <end position="41"/>
    </location>
</feature>
<feature type="region of interest" description="Disordered" evidence="1">
    <location>
        <begin position="39"/>
        <end position="83"/>
    </location>
</feature>
<dbReference type="InterPro" id="IPR046281">
    <property type="entry name" value="DUF6318"/>
</dbReference>